<evidence type="ECO:0000259" key="2">
    <source>
        <dbReference type="Pfam" id="PF03435"/>
    </source>
</evidence>
<dbReference type="Proteomes" id="UP000694888">
    <property type="component" value="Unplaced"/>
</dbReference>
<name>A0ABM0JT85_APLCA</name>
<dbReference type="RefSeq" id="XP_005100947.1">
    <property type="nucleotide sequence ID" value="XM_005100890.3"/>
</dbReference>
<dbReference type="SUPFAM" id="SSF51735">
    <property type="entry name" value="NAD(P)-binding Rossmann-fold domains"/>
    <property type="match status" value="1"/>
</dbReference>
<comment type="similarity">
    <text evidence="1">Belongs to the saccharopine dehydrogenase family.</text>
</comment>
<feature type="domain" description="Saccharopine dehydrogenase NADP binding" evidence="2">
    <location>
        <begin position="7"/>
        <end position="140"/>
    </location>
</feature>
<gene>
    <name evidence="4 5" type="primary">LOC101855347</name>
</gene>
<dbReference type="GeneID" id="101855347"/>
<evidence type="ECO:0000256" key="1">
    <source>
        <dbReference type="ARBA" id="ARBA00038048"/>
    </source>
</evidence>
<evidence type="ECO:0000313" key="5">
    <source>
        <dbReference type="RefSeq" id="XP_035826297.1"/>
    </source>
</evidence>
<dbReference type="InterPro" id="IPR036291">
    <property type="entry name" value="NAD(P)-bd_dom_sf"/>
</dbReference>
<dbReference type="PANTHER" id="PTHR12286:SF5">
    <property type="entry name" value="SACCHAROPINE DEHYDROGENASE-LIKE OXIDOREDUCTASE"/>
    <property type="match status" value="1"/>
</dbReference>
<organism evidence="3 4">
    <name type="scientific">Aplysia californica</name>
    <name type="common">California sea hare</name>
    <dbReference type="NCBI Taxonomy" id="6500"/>
    <lineage>
        <taxon>Eukaryota</taxon>
        <taxon>Metazoa</taxon>
        <taxon>Spiralia</taxon>
        <taxon>Lophotrochozoa</taxon>
        <taxon>Mollusca</taxon>
        <taxon>Gastropoda</taxon>
        <taxon>Heterobranchia</taxon>
        <taxon>Euthyneura</taxon>
        <taxon>Tectipleura</taxon>
        <taxon>Aplysiida</taxon>
        <taxon>Aplysioidea</taxon>
        <taxon>Aplysiidae</taxon>
        <taxon>Aplysia</taxon>
    </lineage>
</organism>
<sequence length="433" mass="47482">MSRKYDIVVFGATGFTGQHTVEEMARIAEEESLEWAISGRNITKLQGVISKASERTGKRLDDVPIIISDINSSESLVTMAQQTKIVLNCVGPYLLFGEQVVKACIEAGTHHLDVSGEPQYLEKMQLLYNAKAKENGVFIIGAAAFDSVPADMGVLHMRQQFGEGELTNVEAVLNTQHGPEGGALNTGTMESAMCAIANASEVEKLRRSLFPEPLPKLDYYLPKRLPFTYSKETKKWVLPFPGTDESVVNRTVRELLANGRLEKPIEFVTYIGCQRYVNVVKLVAFAASFSVFSYFRIGRYLFSKYPDTLSSGFFKSEGPSQKQINESTFTMEFIGYGFSEESKGSGSKKPDKIIQTKISGPDLGYGATPICLIQCAVTLLKSRDKIRQKGGVLTPGSVFIDTDLIARLDRHGVKFSTVATGAGTDADTDTGNK</sequence>
<evidence type="ECO:0000313" key="3">
    <source>
        <dbReference type="Proteomes" id="UP000694888"/>
    </source>
</evidence>
<evidence type="ECO:0000313" key="4">
    <source>
        <dbReference type="RefSeq" id="XP_005100947.1"/>
    </source>
</evidence>
<dbReference type="Pfam" id="PF03435">
    <property type="entry name" value="Sacchrp_dh_NADP"/>
    <property type="match status" value="1"/>
</dbReference>
<protein>
    <submittedName>
        <fullName evidence="4 5">Saccharopine dehydrogenase-like oxidoreductase</fullName>
    </submittedName>
</protein>
<accession>A0ABM0JT85</accession>
<reference evidence="4 5" key="1">
    <citation type="submission" date="2025-05" db="UniProtKB">
        <authorList>
            <consortium name="RefSeq"/>
        </authorList>
    </citation>
    <scope>IDENTIFICATION</scope>
</reference>
<keyword evidence="3" id="KW-1185">Reference proteome</keyword>
<dbReference type="InterPro" id="IPR051276">
    <property type="entry name" value="Saccharopine_DH-like_oxidrdct"/>
</dbReference>
<dbReference type="PANTHER" id="PTHR12286">
    <property type="entry name" value="SACCHAROPINE DEHYDROGENASE-LIKE OXIDOREDUCTASE"/>
    <property type="match status" value="1"/>
</dbReference>
<dbReference type="RefSeq" id="XP_035826297.1">
    <property type="nucleotide sequence ID" value="XM_035970404.1"/>
</dbReference>
<dbReference type="Gene3D" id="3.40.50.720">
    <property type="entry name" value="NAD(P)-binding Rossmann-like Domain"/>
    <property type="match status" value="1"/>
</dbReference>
<proteinExistence type="inferred from homology"/>
<dbReference type="InterPro" id="IPR005097">
    <property type="entry name" value="Sacchrp_dh_NADP-bd"/>
</dbReference>